<evidence type="ECO:0000256" key="10">
    <source>
        <dbReference type="ARBA" id="ARBA00023065"/>
    </source>
</evidence>
<feature type="transmembrane region" description="Helical" evidence="13">
    <location>
        <begin position="384"/>
        <end position="407"/>
    </location>
</feature>
<feature type="transmembrane region" description="Helical" evidence="13">
    <location>
        <begin position="97"/>
        <end position="121"/>
    </location>
</feature>
<dbReference type="InterPro" id="IPR050222">
    <property type="entry name" value="MATE_MdtK"/>
</dbReference>
<evidence type="ECO:0000256" key="8">
    <source>
        <dbReference type="ARBA" id="ARBA00022692"/>
    </source>
</evidence>
<evidence type="ECO:0000313" key="14">
    <source>
        <dbReference type="EMBL" id="SDM88376.1"/>
    </source>
</evidence>
<dbReference type="GO" id="GO:0042910">
    <property type="term" value="F:xenobiotic transmembrane transporter activity"/>
    <property type="evidence" value="ECO:0007669"/>
    <property type="project" value="InterPro"/>
</dbReference>
<feature type="transmembrane region" description="Helical" evidence="13">
    <location>
        <begin position="14"/>
        <end position="34"/>
    </location>
</feature>
<evidence type="ECO:0000256" key="2">
    <source>
        <dbReference type="ARBA" id="ARBA00004651"/>
    </source>
</evidence>
<evidence type="ECO:0000256" key="5">
    <source>
        <dbReference type="ARBA" id="ARBA00022448"/>
    </source>
</evidence>
<feature type="transmembrane region" description="Helical" evidence="13">
    <location>
        <begin position="163"/>
        <end position="186"/>
    </location>
</feature>
<evidence type="ECO:0000256" key="4">
    <source>
        <dbReference type="ARBA" id="ARBA00020268"/>
    </source>
</evidence>
<comment type="function">
    <text evidence="1">Multidrug efflux pump.</text>
</comment>
<accession>A0A1G9WW24</accession>
<dbReference type="EMBL" id="FNHZ01000003">
    <property type="protein sequence ID" value="SDM88376.1"/>
    <property type="molecule type" value="Genomic_DNA"/>
</dbReference>
<keyword evidence="11 13" id="KW-0472">Membrane</keyword>
<dbReference type="InterPro" id="IPR048279">
    <property type="entry name" value="MdtK-like"/>
</dbReference>
<dbReference type="NCBIfam" id="TIGR00797">
    <property type="entry name" value="matE"/>
    <property type="match status" value="1"/>
</dbReference>
<feature type="transmembrane region" description="Helical" evidence="13">
    <location>
        <begin position="321"/>
        <end position="342"/>
    </location>
</feature>
<dbReference type="AlphaFoldDB" id="A0A1G9WW24"/>
<evidence type="ECO:0000256" key="11">
    <source>
        <dbReference type="ARBA" id="ARBA00023136"/>
    </source>
</evidence>
<name>A0A1G9WW24_9FIRM</name>
<dbReference type="RefSeq" id="WP_074521502.1">
    <property type="nucleotide sequence ID" value="NZ_FNHZ01000003.1"/>
</dbReference>
<keyword evidence="7" id="KW-1003">Cell membrane</keyword>
<evidence type="ECO:0000256" key="1">
    <source>
        <dbReference type="ARBA" id="ARBA00003408"/>
    </source>
</evidence>
<evidence type="ECO:0000256" key="13">
    <source>
        <dbReference type="SAM" id="Phobius"/>
    </source>
</evidence>
<evidence type="ECO:0000256" key="12">
    <source>
        <dbReference type="ARBA" id="ARBA00031636"/>
    </source>
</evidence>
<sequence>MTKDLTKGKIMPQLINFTIPLIIGNIFQLTYNAVDSIIVGRFVGPEALVAVGTANPITTLMINLLNGLCMGAGILMGVQFGAKDYKTLKRQISTTMLAGLIFSIFISLVCIVNAPLILRLLQIHESALAMGISYMRIVFLGLIFTYGYNFLSSTLRALGDSTTPLYFLIASAIINILGDLIFVIIFKMGSNGCAIATVLSEFLSVVFCLIYIKRKVPILNLGLAWFIFDKTLLAKTVSYGWASAMQQATVQMGKIVIQAIANSMGIAVSAAFTIVNRIDDFAYTPEQNIGHAMTSFMAQNRGAKNYKRVKSGFLNGMKLELIYGVFILLVCYLLANPLMMLFTKDVLVIKEGVTYLHVIAFCYLLPAMTNGVQGFFRGMGDLKVTLISSFVNMFVRVIAVSILVFIFNAEILSFPYGYLVGWIGMLLAEIPLLIKNLRNWDKLESIAKE</sequence>
<feature type="transmembrane region" description="Helical" evidence="13">
    <location>
        <begin position="127"/>
        <end position="151"/>
    </location>
</feature>
<evidence type="ECO:0000256" key="9">
    <source>
        <dbReference type="ARBA" id="ARBA00022989"/>
    </source>
</evidence>
<protein>
    <recommendedName>
        <fullName evidence="4">Probable multidrug resistance protein NorM</fullName>
    </recommendedName>
    <alternativeName>
        <fullName evidence="12">Multidrug-efflux transporter</fullName>
    </alternativeName>
</protein>
<reference evidence="15" key="1">
    <citation type="submission" date="2016-10" db="EMBL/GenBank/DDBJ databases">
        <authorList>
            <person name="Varghese N."/>
            <person name="Submissions S."/>
        </authorList>
    </citation>
    <scope>NUCLEOTIDE SEQUENCE [LARGE SCALE GENOMIC DNA]</scope>
    <source>
        <strain evidence="15">M83</strain>
    </source>
</reference>
<keyword evidence="8 13" id="KW-0812">Transmembrane</keyword>
<dbReference type="Proteomes" id="UP000187651">
    <property type="component" value="Unassembled WGS sequence"/>
</dbReference>
<keyword evidence="5" id="KW-0813">Transport</keyword>
<keyword evidence="6" id="KW-0050">Antiport</keyword>
<comment type="subcellular location">
    <subcellularLocation>
        <location evidence="2">Cell membrane</location>
        <topology evidence="2">Multi-pass membrane protein</topology>
    </subcellularLocation>
</comment>
<feature type="transmembrane region" description="Helical" evidence="13">
    <location>
        <begin position="413"/>
        <end position="434"/>
    </location>
</feature>
<gene>
    <name evidence="14" type="ORF">SAMN05216544_1357</name>
</gene>
<feature type="transmembrane region" description="Helical" evidence="13">
    <location>
        <begin position="354"/>
        <end position="372"/>
    </location>
</feature>
<keyword evidence="15" id="KW-1185">Reference proteome</keyword>
<dbReference type="CDD" id="cd13138">
    <property type="entry name" value="MATE_yoeA_like"/>
    <property type="match status" value="1"/>
</dbReference>
<dbReference type="GO" id="GO:0005886">
    <property type="term" value="C:plasma membrane"/>
    <property type="evidence" value="ECO:0007669"/>
    <property type="project" value="UniProtKB-SubCell"/>
</dbReference>
<keyword evidence="9 13" id="KW-1133">Transmembrane helix</keyword>
<keyword evidence="10" id="KW-0406">Ion transport</keyword>
<organism evidence="14 15">
    <name type="scientific">Lachnospira pectinoschiza</name>
    <dbReference type="NCBI Taxonomy" id="28052"/>
    <lineage>
        <taxon>Bacteria</taxon>
        <taxon>Bacillati</taxon>
        <taxon>Bacillota</taxon>
        <taxon>Clostridia</taxon>
        <taxon>Lachnospirales</taxon>
        <taxon>Lachnospiraceae</taxon>
        <taxon>Lachnospira</taxon>
    </lineage>
</organism>
<dbReference type="PANTHER" id="PTHR43298:SF2">
    <property type="entry name" value="FMN_FAD EXPORTER YEEO-RELATED"/>
    <property type="match status" value="1"/>
</dbReference>
<dbReference type="GO" id="GO:0015297">
    <property type="term" value="F:antiporter activity"/>
    <property type="evidence" value="ECO:0007669"/>
    <property type="project" value="UniProtKB-KW"/>
</dbReference>
<dbReference type="PANTHER" id="PTHR43298">
    <property type="entry name" value="MULTIDRUG RESISTANCE PROTEIN NORM-RELATED"/>
    <property type="match status" value="1"/>
</dbReference>
<evidence type="ECO:0000256" key="3">
    <source>
        <dbReference type="ARBA" id="ARBA00010199"/>
    </source>
</evidence>
<comment type="similarity">
    <text evidence="3">Belongs to the multi antimicrobial extrusion (MATE) (TC 2.A.66.1) family.</text>
</comment>
<dbReference type="Pfam" id="PF01554">
    <property type="entry name" value="MatE"/>
    <property type="match status" value="2"/>
</dbReference>
<proteinExistence type="inferred from homology"/>
<dbReference type="OrthoDB" id="9776324at2"/>
<evidence type="ECO:0000256" key="6">
    <source>
        <dbReference type="ARBA" id="ARBA00022449"/>
    </source>
</evidence>
<feature type="transmembrane region" description="Helical" evidence="13">
    <location>
        <begin position="192"/>
        <end position="212"/>
    </location>
</feature>
<feature type="transmembrane region" description="Helical" evidence="13">
    <location>
        <begin position="54"/>
        <end position="76"/>
    </location>
</feature>
<dbReference type="GO" id="GO:0006811">
    <property type="term" value="P:monoatomic ion transport"/>
    <property type="evidence" value="ECO:0007669"/>
    <property type="project" value="UniProtKB-KW"/>
</dbReference>
<evidence type="ECO:0000313" key="15">
    <source>
        <dbReference type="Proteomes" id="UP000187651"/>
    </source>
</evidence>
<dbReference type="PIRSF" id="PIRSF006603">
    <property type="entry name" value="DinF"/>
    <property type="match status" value="1"/>
</dbReference>
<evidence type="ECO:0000256" key="7">
    <source>
        <dbReference type="ARBA" id="ARBA00022475"/>
    </source>
</evidence>
<dbReference type="InterPro" id="IPR002528">
    <property type="entry name" value="MATE_fam"/>
</dbReference>